<keyword evidence="6 7" id="KW-0472">Membrane</keyword>
<dbReference type="InterPro" id="IPR032808">
    <property type="entry name" value="DoxX"/>
</dbReference>
<sequence>MNLNRLDGPVLSLFRIVVGLLFLFHGMASLFGVFGGNRGTGHAIAAGTWPGWYAALIQLICGALVLVGLLSRPAATLASGSMAYAYFTVHLKDGIIPLQNGGEPAAMFAWAFLLIAILGPGTWALDSVLWRRPRRTVAARSADARPDPATTA</sequence>
<feature type="transmembrane region" description="Helical" evidence="7">
    <location>
        <begin position="82"/>
        <end position="99"/>
    </location>
</feature>
<evidence type="ECO:0000256" key="5">
    <source>
        <dbReference type="ARBA" id="ARBA00022989"/>
    </source>
</evidence>
<dbReference type="InterPro" id="IPR051907">
    <property type="entry name" value="DoxX-like_oxidoreductase"/>
</dbReference>
<name>A0ABN0WEJ7_9ACTN</name>
<keyword evidence="4 7" id="KW-0812">Transmembrane</keyword>
<evidence type="ECO:0000256" key="1">
    <source>
        <dbReference type="ARBA" id="ARBA00004651"/>
    </source>
</evidence>
<dbReference type="PANTHER" id="PTHR33452">
    <property type="entry name" value="OXIDOREDUCTASE CATD-RELATED"/>
    <property type="match status" value="1"/>
</dbReference>
<gene>
    <name evidence="8" type="ORF">GCM10010151_25620</name>
</gene>
<keyword evidence="3" id="KW-1003">Cell membrane</keyword>
<comment type="caution">
    <text evidence="8">The sequence shown here is derived from an EMBL/GenBank/DDBJ whole genome shotgun (WGS) entry which is preliminary data.</text>
</comment>
<comment type="similarity">
    <text evidence="2">Belongs to the DoxX family.</text>
</comment>
<evidence type="ECO:0000313" key="9">
    <source>
        <dbReference type="Proteomes" id="UP001501822"/>
    </source>
</evidence>
<evidence type="ECO:0000256" key="2">
    <source>
        <dbReference type="ARBA" id="ARBA00006679"/>
    </source>
</evidence>
<dbReference type="Pfam" id="PF07681">
    <property type="entry name" value="DoxX"/>
    <property type="match status" value="1"/>
</dbReference>
<feature type="transmembrane region" description="Helical" evidence="7">
    <location>
        <begin position="51"/>
        <end position="70"/>
    </location>
</feature>
<evidence type="ECO:0000256" key="3">
    <source>
        <dbReference type="ARBA" id="ARBA00022475"/>
    </source>
</evidence>
<comment type="subcellular location">
    <subcellularLocation>
        <location evidence="1">Cell membrane</location>
        <topology evidence="1">Multi-pass membrane protein</topology>
    </subcellularLocation>
</comment>
<dbReference type="EMBL" id="BAAABM010000016">
    <property type="protein sequence ID" value="GAA0334806.1"/>
    <property type="molecule type" value="Genomic_DNA"/>
</dbReference>
<feature type="transmembrane region" description="Helical" evidence="7">
    <location>
        <begin position="12"/>
        <end position="31"/>
    </location>
</feature>
<evidence type="ECO:0000256" key="4">
    <source>
        <dbReference type="ARBA" id="ARBA00022692"/>
    </source>
</evidence>
<protein>
    <submittedName>
        <fullName evidence="8">DoxX family protein</fullName>
    </submittedName>
</protein>
<keyword evidence="9" id="KW-1185">Reference proteome</keyword>
<organism evidence="8 9">
    <name type="scientific">Actinoallomurus spadix</name>
    <dbReference type="NCBI Taxonomy" id="79912"/>
    <lineage>
        <taxon>Bacteria</taxon>
        <taxon>Bacillati</taxon>
        <taxon>Actinomycetota</taxon>
        <taxon>Actinomycetes</taxon>
        <taxon>Streptosporangiales</taxon>
        <taxon>Thermomonosporaceae</taxon>
        <taxon>Actinoallomurus</taxon>
    </lineage>
</organism>
<reference evidence="8 9" key="1">
    <citation type="journal article" date="2019" name="Int. J. Syst. Evol. Microbiol.">
        <title>The Global Catalogue of Microorganisms (GCM) 10K type strain sequencing project: providing services to taxonomists for standard genome sequencing and annotation.</title>
        <authorList>
            <consortium name="The Broad Institute Genomics Platform"/>
            <consortium name="The Broad Institute Genome Sequencing Center for Infectious Disease"/>
            <person name="Wu L."/>
            <person name="Ma J."/>
        </authorList>
    </citation>
    <scope>NUCLEOTIDE SEQUENCE [LARGE SCALE GENOMIC DNA]</scope>
    <source>
        <strain evidence="8 9">JCM 3146</strain>
    </source>
</reference>
<evidence type="ECO:0000313" key="8">
    <source>
        <dbReference type="EMBL" id="GAA0334806.1"/>
    </source>
</evidence>
<keyword evidence="5 7" id="KW-1133">Transmembrane helix</keyword>
<dbReference type="Proteomes" id="UP001501822">
    <property type="component" value="Unassembled WGS sequence"/>
</dbReference>
<dbReference type="PANTHER" id="PTHR33452:SF4">
    <property type="entry name" value="BLL4328 PROTEIN"/>
    <property type="match status" value="1"/>
</dbReference>
<feature type="transmembrane region" description="Helical" evidence="7">
    <location>
        <begin position="105"/>
        <end position="125"/>
    </location>
</feature>
<evidence type="ECO:0000256" key="7">
    <source>
        <dbReference type="SAM" id="Phobius"/>
    </source>
</evidence>
<proteinExistence type="inferred from homology"/>
<accession>A0ABN0WEJ7</accession>
<dbReference type="RefSeq" id="WP_252802842.1">
    <property type="nucleotide sequence ID" value="NZ_BAAABM010000016.1"/>
</dbReference>
<evidence type="ECO:0000256" key="6">
    <source>
        <dbReference type="ARBA" id="ARBA00023136"/>
    </source>
</evidence>